<name>A0A3M7RPI6_BRAPC</name>
<dbReference type="Proteomes" id="UP000276133">
    <property type="component" value="Unassembled WGS sequence"/>
</dbReference>
<evidence type="ECO:0000313" key="2">
    <source>
        <dbReference type="EMBL" id="RNA25466.1"/>
    </source>
</evidence>
<evidence type="ECO:0000256" key="1">
    <source>
        <dbReference type="SAM" id="MobiDB-lite"/>
    </source>
</evidence>
<sequence>MNPSVHPIYSLDVFEDVFMLHLNLNAHVCEFIFLCDLIFFEDVFLCNVGISKTTCPLRSRPKTEPYHKRRRTEPYQPN</sequence>
<feature type="region of interest" description="Disordered" evidence="1">
    <location>
        <begin position="57"/>
        <end position="78"/>
    </location>
</feature>
<dbReference type="EMBL" id="REGN01002926">
    <property type="protein sequence ID" value="RNA25466.1"/>
    <property type="molecule type" value="Genomic_DNA"/>
</dbReference>
<accession>A0A3M7RPI6</accession>
<evidence type="ECO:0000313" key="3">
    <source>
        <dbReference type="Proteomes" id="UP000276133"/>
    </source>
</evidence>
<comment type="caution">
    <text evidence="2">The sequence shown here is derived from an EMBL/GenBank/DDBJ whole genome shotgun (WGS) entry which is preliminary data.</text>
</comment>
<organism evidence="2 3">
    <name type="scientific">Brachionus plicatilis</name>
    <name type="common">Marine rotifer</name>
    <name type="synonym">Brachionus muelleri</name>
    <dbReference type="NCBI Taxonomy" id="10195"/>
    <lineage>
        <taxon>Eukaryota</taxon>
        <taxon>Metazoa</taxon>
        <taxon>Spiralia</taxon>
        <taxon>Gnathifera</taxon>
        <taxon>Rotifera</taxon>
        <taxon>Eurotatoria</taxon>
        <taxon>Monogononta</taxon>
        <taxon>Pseudotrocha</taxon>
        <taxon>Ploima</taxon>
        <taxon>Brachionidae</taxon>
        <taxon>Brachionus</taxon>
    </lineage>
</organism>
<dbReference type="AlphaFoldDB" id="A0A3M7RPI6"/>
<keyword evidence="3" id="KW-1185">Reference proteome</keyword>
<proteinExistence type="predicted"/>
<protein>
    <submittedName>
        <fullName evidence="2">Uncharacterized protein</fullName>
    </submittedName>
</protein>
<gene>
    <name evidence="2" type="ORF">BpHYR1_034504</name>
</gene>
<reference evidence="2 3" key="1">
    <citation type="journal article" date="2018" name="Sci. Rep.">
        <title>Genomic signatures of local adaptation to the degree of environmental predictability in rotifers.</title>
        <authorList>
            <person name="Franch-Gras L."/>
            <person name="Hahn C."/>
            <person name="Garcia-Roger E.M."/>
            <person name="Carmona M.J."/>
            <person name="Serra M."/>
            <person name="Gomez A."/>
        </authorList>
    </citation>
    <scope>NUCLEOTIDE SEQUENCE [LARGE SCALE GENOMIC DNA]</scope>
    <source>
        <strain evidence="2">HYR1</strain>
    </source>
</reference>